<dbReference type="InterPro" id="IPR005467">
    <property type="entry name" value="His_kinase_dom"/>
</dbReference>
<protein>
    <recommendedName>
        <fullName evidence="3">histidine kinase</fullName>
        <ecNumber evidence="3">2.7.13.3</ecNumber>
    </recommendedName>
</protein>
<evidence type="ECO:0000313" key="15">
    <source>
        <dbReference type="EMBL" id="RKP57285.1"/>
    </source>
</evidence>
<comment type="caution">
    <text evidence="15">The sequence shown here is derived from an EMBL/GenBank/DDBJ whole genome shotgun (WGS) entry which is preliminary data.</text>
</comment>
<dbReference type="PANTHER" id="PTHR34220:SF7">
    <property type="entry name" value="SENSOR HISTIDINE KINASE YPDA"/>
    <property type="match status" value="1"/>
</dbReference>
<keyword evidence="9" id="KW-0067">ATP-binding</keyword>
<keyword evidence="6" id="KW-0808">Transferase</keyword>
<keyword evidence="11 12" id="KW-0472">Membrane</keyword>
<evidence type="ECO:0000256" key="3">
    <source>
        <dbReference type="ARBA" id="ARBA00012438"/>
    </source>
</evidence>
<dbReference type="Proteomes" id="UP000282076">
    <property type="component" value="Unassembled WGS sequence"/>
</dbReference>
<evidence type="ECO:0000313" key="16">
    <source>
        <dbReference type="Proteomes" id="UP000282076"/>
    </source>
</evidence>
<evidence type="ECO:0000256" key="9">
    <source>
        <dbReference type="ARBA" id="ARBA00022840"/>
    </source>
</evidence>
<sequence length="593" mass="66673">MKTRRLQGYRNLPIRSKILLMFVPLFVLTITITGVFSYRIAATEILNKMKAVQNGVASQVTDHLNYIAQDAIDVSDYLFLTPEIQALLLSDKDSGNYIPQDAIQSISRMMVTRPYFQFLTLYSSHFAPIQFNNKGLSAAIPFEEYSESFHYYDILRNTNTASWSIEVPGVTKTIFQGDKMNKVLLTKVMKNSRTYSPEGVLILGIDEKDIRSAYELVSGDAQIAILNSDGIVMSENDGKWIGYPAEKLPYYKQDGEGSGIGKEIDDTKWVSTLISSELTGWQVLVVQPKKQLLEQLNRIQWITAIIVLVTIILSMFVSWAISGVITKPVLTILKSMKKFQLGNFSEKVPILGMDEVGQLGSGYNIMVQRVKGLIDDVYSVELKQKEAELKVLQSQINPHFLYNTLNTIAWTAQKNEDLQVAEMIYALSNIFKISLSEGKEFVTLKEEFALIGNYLFLQQMRFPNKLTYELEMDEVLSDFTLPKLLIQPLVENAVVHGIEPITGDIGFIHVRATLAEDKLVIEVTDDGVGIPQGRLRELNDKLASVSTSEQRISFALMNVSGRLRMVYGEQSSIEIQSTVGSGTRVLLSLPVRR</sequence>
<keyword evidence="12" id="KW-1133">Transmembrane helix</keyword>
<dbReference type="PANTHER" id="PTHR34220">
    <property type="entry name" value="SENSOR HISTIDINE KINASE YPDA"/>
    <property type="match status" value="1"/>
</dbReference>
<evidence type="ECO:0000256" key="7">
    <source>
        <dbReference type="ARBA" id="ARBA00022741"/>
    </source>
</evidence>
<keyword evidence="12" id="KW-0812">Transmembrane</keyword>
<evidence type="ECO:0000259" key="13">
    <source>
        <dbReference type="PROSITE" id="PS50109"/>
    </source>
</evidence>
<evidence type="ECO:0000256" key="2">
    <source>
        <dbReference type="ARBA" id="ARBA00004651"/>
    </source>
</evidence>
<evidence type="ECO:0000256" key="4">
    <source>
        <dbReference type="ARBA" id="ARBA00022475"/>
    </source>
</evidence>
<comment type="catalytic activity">
    <reaction evidence="1">
        <text>ATP + protein L-histidine = ADP + protein N-phospho-L-histidine.</text>
        <dbReference type="EC" id="2.7.13.3"/>
    </reaction>
</comment>
<dbReference type="SUPFAM" id="SSF55874">
    <property type="entry name" value="ATPase domain of HSP90 chaperone/DNA topoisomerase II/histidine kinase"/>
    <property type="match status" value="1"/>
</dbReference>
<keyword evidence="10" id="KW-0902">Two-component regulatory system</keyword>
<feature type="domain" description="HAMP" evidence="14">
    <location>
        <begin position="323"/>
        <end position="375"/>
    </location>
</feature>
<dbReference type="Gene3D" id="6.10.340.10">
    <property type="match status" value="1"/>
</dbReference>
<dbReference type="AlphaFoldDB" id="A0A494Y6X6"/>
<dbReference type="InterPro" id="IPR010559">
    <property type="entry name" value="Sig_transdc_His_kin_internal"/>
</dbReference>
<feature type="domain" description="Histidine kinase" evidence="13">
    <location>
        <begin position="485"/>
        <end position="593"/>
    </location>
</feature>
<reference evidence="15 16" key="1">
    <citation type="submission" date="2018-10" db="EMBL/GenBank/DDBJ databases">
        <title>Cohnella sp. M2MS4P-1, whole genome shotgun sequence.</title>
        <authorList>
            <person name="Tuo L."/>
        </authorList>
    </citation>
    <scope>NUCLEOTIDE SEQUENCE [LARGE SCALE GENOMIC DNA]</scope>
    <source>
        <strain evidence="15 16">M2MS4P-1</strain>
    </source>
</reference>
<dbReference type="GO" id="GO:0005886">
    <property type="term" value="C:plasma membrane"/>
    <property type="evidence" value="ECO:0007669"/>
    <property type="project" value="UniProtKB-SubCell"/>
</dbReference>
<keyword evidence="7" id="KW-0547">Nucleotide-binding</keyword>
<name>A0A494Y6X6_9BACL</name>
<evidence type="ECO:0000256" key="10">
    <source>
        <dbReference type="ARBA" id="ARBA00023012"/>
    </source>
</evidence>
<keyword evidence="5" id="KW-0597">Phosphoprotein</keyword>
<keyword evidence="8 15" id="KW-0418">Kinase</keyword>
<evidence type="ECO:0000259" key="14">
    <source>
        <dbReference type="PROSITE" id="PS50885"/>
    </source>
</evidence>
<keyword evidence="4" id="KW-1003">Cell membrane</keyword>
<proteinExistence type="predicted"/>
<dbReference type="Pfam" id="PF00672">
    <property type="entry name" value="HAMP"/>
    <property type="match status" value="1"/>
</dbReference>
<dbReference type="OrthoDB" id="9776552at2"/>
<evidence type="ECO:0000256" key="11">
    <source>
        <dbReference type="ARBA" id="ARBA00023136"/>
    </source>
</evidence>
<dbReference type="PROSITE" id="PS50885">
    <property type="entry name" value="HAMP"/>
    <property type="match status" value="1"/>
</dbReference>
<dbReference type="RefSeq" id="WP_120974900.1">
    <property type="nucleotide sequence ID" value="NZ_RBZM01000002.1"/>
</dbReference>
<dbReference type="PROSITE" id="PS50109">
    <property type="entry name" value="HIS_KIN"/>
    <property type="match status" value="1"/>
</dbReference>
<dbReference type="GO" id="GO:0005524">
    <property type="term" value="F:ATP binding"/>
    <property type="evidence" value="ECO:0007669"/>
    <property type="project" value="UniProtKB-KW"/>
</dbReference>
<dbReference type="CDD" id="cd06225">
    <property type="entry name" value="HAMP"/>
    <property type="match status" value="1"/>
</dbReference>
<dbReference type="SMART" id="SM00387">
    <property type="entry name" value="HATPase_c"/>
    <property type="match status" value="1"/>
</dbReference>
<dbReference type="SMART" id="SM00304">
    <property type="entry name" value="HAMP"/>
    <property type="match status" value="1"/>
</dbReference>
<dbReference type="GO" id="GO:0000155">
    <property type="term" value="F:phosphorelay sensor kinase activity"/>
    <property type="evidence" value="ECO:0007669"/>
    <property type="project" value="InterPro"/>
</dbReference>
<dbReference type="InterPro" id="IPR003660">
    <property type="entry name" value="HAMP_dom"/>
</dbReference>
<dbReference type="SUPFAM" id="SSF158472">
    <property type="entry name" value="HAMP domain-like"/>
    <property type="match status" value="1"/>
</dbReference>
<dbReference type="Gene3D" id="3.30.565.10">
    <property type="entry name" value="Histidine kinase-like ATPase, C-terminal domain"/>
    <property type="match status" value="1"/>
</dbReference>
<dbReference type="InterPro" id="IPR003594">
    <property type="entry name" value="HATPase_dom"/>
</dbReference>
<dbReference type="InterPro" id="IPR050640">
    <property type="entry name" value="Bact_2-comp_sensor_kinase"/>
</dbReference>
<gene>
    <name evidence="15" type="ORF">D7Z26_04715</name>
</gene>
<organism evidence="15 16">
    <name type="scientific">Cohnella endophytica</name>
    <dbReference type="NCBI Taxonomy" id="2419778"/>
    <lineage>
        <taxon>Bacteria</taxon>
        <taxon>Bacillati</taxon>
        <taxon>Bacillota</taxon>
        <taxon>Bacilli</taxon>
        <taxon>Bacillales</taxon>
        <taxon>Paenibacillaceae</taxon>
        <taxon>Cohnella</taxon>
    </lineage>
</organism>
<evidence type="ECO:0000256" key="5">
    <source>
        <dbReference type="ARBA" id="ARBA00022553"/>
    </source>
</evidence>
<keyword evidence="16" id="KW-1185">Reference proteome</keyword>
<comment type="subcellular location">
    <subcellularLocation>
        <location evidence="2">Cell membrane</location>
        <topology evidence="2">Multi-pass membrane protein</topology>
    </subcellularLocation>
</comment>
<dbReference type="Pfam" id="PF06580">
    <property type="entry name" value="His_kinase"/>
    <property type="match status" value="1"/>
</dbReference>
<evidence type="ECO:0000256" key="12">
    <source>
        <dbReference type="SAM" id="Phobius"/>
    </source>
</evidence>
<feature type="transmembrane region" description="Helical" evidence="12">
    <location>
        <begin position="299"/>
        <end position="321"/>
    </location>
</feature>
<evidence type="ECO:0000256" key="8">
    <source>
        <dbReference type="ARBA" id="ARBA00022777"/>
    </source>
</evidence>
<dbReference type="InterPro" id="IPR036890">
    <property type="entry name" value="HATPase_C_sf"/>
</dbReference>
<evidence type="ECO:0000256" key="6">
    <source>
        <dbReference type="ARBA" id="ARBA00022679"/>
    </source>
</evidence>
<dbReference type="Pfam" id="PF02518">
    <property type="entry name" value="HATPase_c"/>
    <property type="match status" value="1"/>
</dbReference>
<dbReference type="EMBL" id="RBZM01000002">
    <property type="protein sequence ID" value="RKP57285.1"/>
    <property type="molecule type" value="Genomic_DNA"/>
</dbReference>
<evidence type="ECO:0000256" key="1">
    <source>
        <dbReference type="ARBA" id="ARBA00000085"/>
    </source>
</evidence>
<accession>A0A494Y6X6</accession>
<feature type="transmembrane region" description="Helical" evidence="12">
    <location>
        <begin position="20"/>
        <end position="41"/>
    </location>
</feature>
<dbReference type="EC" id="2.7.13.3" evidence="3"/>